<protein>
    <submittedName>
        <fullName evidence="2">Heterokaryon incompatibility protein</fullName>
    </submittedName>
</protein>
<dbReference type="PANTHER" id="PTHR33112">
    <property type="entry name" value="DOMAIN PROTEIN, PUTATIVE-RELATED"/>
    <property type="match status" value="1"/>
</dbReference>
<dbReference type="InParanoid" id="J4KNT1"/>
<dbReference type="GeneID" id="19887749"/>
<evidence type="ECO:0000313" key="2">
    <source>
        <dbReference type="EMBL" id="EJP66244.1"/>
    </source>
</evidence>
<keyword evidence="3" id="KW-1185">Reference proteome</keyword>
<dbReference type="AlphaFoldDB" id="J4KNT1"/>
<reference evidence="2 3" key="1">
    <citation type="journal article" date="2012" name="Sci. Rep.">
        <title>Genomic perspectives on the evolution of fungal entomopathogenicity in Beauveria bassiana.</title>
        <authorList>
            <person name="Xiao G."/>
            <person name="Ying S.H."/>
            <person name="Zheng P."/>
            <person name="Wang Z.L."/>
            <person name="Zhang S."/>
            <person name="Xie X.Q."/>
            <person name="Shang Y."/>
            <person name="St Leger R.J."/>
            <person name="Zhao G.P."/>
            <person name="Wang C."/>
            <person name="Feng M.G."/>
        </authorList>
    </citation>
    <scope>NUCLEOTIDE SEQUENCE [LARGE SCALE GENOMIC DNA]</scope>
    <source>
        <strain evidence="2 3">ARSEF 2860</strain>
    </source>
</reference>
<dbReference type="PANTHER" id="PTHR33112:SF11">
    <property type="entry name" value="HETEROKARYON INCOMPATIBILITY DOMAIN-CONTAINING PROTEIN"/>
    <property type="match status" value="1"/>
</dbReference>
<dbReference type="HOGENOM" id="CLU_002639_3_0_1"/>
<organism evidence="2 3">
    <name type="scientific">Beauveria bassiana (strain ARSEF 2860)</name>
    <name type="common">White muscardine disease fungus</name>
    <name type="synonym">Tritirachium shiotae</name>
    <dbReference type="NCBI Taxonomy" id="655819"/>
    <lineage>
        <taxon>Eukaryota</taxon>
        <taxon>Fungi</taxon>
        <taxon>Dikarya</taxon>
        <taxon>Ascomycota</taxon>
        <taxon>Pezizomycotina</taxon>
        <taxon>Sordariomycetes</taxon>
        <taxon>Hypocreomycetidae</taxon>
        <taxon>Hypocreales</taxon>
        <taxon>Cordycipitaceae</taxon>
        <taxon>Beauveria</taxon>
    </lineage>
</organism>
<dbReference type="Pfam" id="PF06985">
    <property type="entry name" value="HET"/>
    <property type="match status" value="1"/>
</dbReference>
<gene>
    <name evidence="2" type="ORF">BBA_04737</name>
</gene>
<name>J4KNT1_BEAB2</name>
<sequence length="718" mass="80846">MLCSLCQGVLAQENRCAETKPSGHRLTHHSTCATLKHSVERGCYVCNRLWANLALDERQVVSASGDSTADDGDDEEVGVEAKFLEAEDTSADYITASSLSDGQAYGYPGCYLWELAFNTNKVVVPDKTQDRAFWRAAFLLSPNNGRKPVQEKCEIMPRASSNRGLGLEMNKGCGTLSSHTNSNATLTLARRWITDCAAHHQQCKTSSRENRFYPTRLLDCGRPGASDIRCHLIEPSIAATDEPYITLSHCWGVTDSLKLTTENYGQLLNGISMSLLPKLYQDVVHIAHQLNVRYLWIDAMCIIQQGDQLADWQREVALMRDVYSNSFCNISAANVPDSYHSMFGSRNPEALHPDVVYLSVNGLNTTYLVSDIRLWDTDVSRAVVNTRAWVLQERLLAPRILHFGASQVFWECREKDAAEVYPDGLPVDIFPAHKRLKDLTSDRGEDEQGCKLWAYQSWIRIVQIYSACALTFPSDKLVAISGIAAMMEAVLCDEYIAGMWRRHLEKELLWSRVDMQSAIPAQPQTYRAPSWSWAAVDGEINPGCVEVEPEDILIKVVSLRLKHMEIDKMSLAEGSRLRLLGYLKQLVLLPYTSARATKSNGDWIMVVNGMQVSRLTNSTMREPQPHVKLDASHVSFEKQNKEASLYCMPGRKRSGDGGSIYILLLELVNRERGIFRRIGLARGWDKAVIERMLSHHVMETQFPCEEYKDGRILLENNN</sequence>
<dbReference type="Proteomes" id="UP000002762">
    <property type="component" value="Unassembled WGS sequence"/>
</dbReference>
<proteinExistence type="predicted"/>
<feature type="domain" description="Heterokaryon incompatibility" evidence="1">
    <location>
        <begin position="244"/>
        <end position="393"/>
    </location>
</feature>
<dbReference type="InterPro" id="IPR010730">
    <property type="entry name" value="HET"/>
</dbReference>
<dbReference type="RefSeq" id="XP_008598056.1">
    <property type="nucleotide sequence ID" value="XM_008599834.1"/>
</dbReference>
<dbReference type="EMBL" id="JH725160">
    <property type="protein sequence ID" value="EJP66244.1"/>
    <property type="molecule type" value="Genomic_DNA"/>
</dbReference>
<accession>J4KNT1</accession>
<evidence type="ECO:0000313" key="3">
    <source>
        <dbReference type="Proteomes" id="UP000002762"/>
    </source>
</evidence>
<dbReference type="OrthoDB" id="4868499at2759"/>
<evidence type="ECO:0000259" key="1">
    <source>
        <dbReference type="Pfam" id="PF06985"/>
    </source>
</evidence>
<dbReference type="STRING" id="655819.J4KNT1"/>